<protein>
    <submittedName>
        <fullName evidence="7">O-antigen ligase family protein</fullName>
    </submittedName>
</protein>
<dbReference type="PANTHER" id="PTHR37422:SF13">
    <property type="entry name" value="LIPOPOLYSACCHARIDE BIOSYNTHESIS PROTEIN PA4999-RELATED"/>
    <property type="match status" value="1"/>
</dbReference>
<evidence type="ECO:0000259" key="6">
    <source>
        <dbReference type="Pfam" id="PF04932"/>
    </source>
</evidence>
<sequence length="208" mass="23977">MILSNNRGAIVSLFILLLLVSIKRVKNNSLKFIIFISAITVISLILMNIKVVLLTINNIVSSFLGTRINWLDRFLFQIDQGDILTGRAGLYNNASVLIEGNPIFGVGIGYFELFNNGQYPHNIFIQLFTEFGVLIASVVSLLLIVGLYMCIASKVEDNYMELLRFFFILSIPRLMLSTTYWKLHFFWLFIFLCILILRKKLRVKERRV</sequence>
<feature type="transmembrane region" description="Helical" evidence="5">
    <location>
        <begin position="181"/>
        <end position="197"/>
    </location>
</feature>
<feature type="domain" description="O-antigen ligase-related" evidence="6">
    <location>
        <begin position="2"/>
        <end position="134"/>
    </location>
</feature>
<feature type="transmembrane region" description="Helical" evidence="5">
    <location>
        <begin position="6"/>
        <end position="25"/>
    </location>
</feature>
<keyword evidence="4 5" id="KW-0472">Membrane</keyword>
<evidence type="ECO:0000313" key="7">
    <source>
        <dbReference type="EMBL" id="MBD7938622.1"/>
    </source>
</evidence>
<evidence type="ECO:0000313" key="8">
    <source>
        <dbReference type="Proteomes" id="UP000657931"/>
    </source>
</evidence>
<organism evidence="7 8">
    <name type="scientific">Cytobacillus stercorigallinarum</name>
    <dbReference type="NCBI Taxonomy" id="2762240"/>
    <lineage>
        <taxon>Bacteria</taxon>
        <taxon>Bacillati</taxon>
        <taxon>Bacillota</taxon>
        <taxon>Bacilli</taxon>
        <taxon>Bacillales</taxon>
        <taxon>Bacillaceae</taxon>
        <taxon>Cytobacillus</taxon>
    </lineage>
</organism>
<evidence type="ECO:0000256" key="5">
    <source>
        <dbReference type="SAM" id="Phobius"/>
    </source>
</evidence>
<dbReference type="InterPro" id="IPR007016">
    <property type="entry name" value="O-antigen_ligase-rel_domated"/>
</dbReference>
<gene>
    <name evidence="7" type="ORF">H9655_16430</name>
</gene>
<evidence type="ECO:0000256" key="4">
    <source>
        <dbReference type="ARBA" id="ARBA00023136"/>
    </source>
</evidence>
<name>A0ABR8QT68_9BACI</name>
<keyword evidence="3 5" id="KW-1133">Transmembrane helix</keyword>
<evidence type="ECO:0000256" key="2">
    <source>
        <dbReference type="ARBA" id="ARBA00022692"/>
    </source>
</evidence>
<reference evidence="7 8" key="1">
    <citation type="submission" date="2020-08" db="EMBL/GenBank/DDBJ databases">
        <title>A Genomic Blueprint of the Chicken Gut Microbiome.</title>
        <authorList>
            <person name="Gilroy R."/>
            <person name="Ravi A."/>
            <person name="Getino M."/>
            <person name="Pursley I."/>
            <person name="Horton D.L."/>
            <person name="Alikhan N.-F."/>
            <person name="Baker D."/>
            <person name="Gharbi K."/>
            <person name="Hall N."/>
            <person name="Watson M."/>
            <person name="Adriaenssens E.M."/>
            <person name="Foster-Nyarko E."/>
            <person name="Jarju S."/>
            <person name="Secka A."/>
            <person name="Antonio M."/>
            <person name="Oren A."/>
            <person name="Chaudhuri R."/>
            <person name="La Ragione R.M."/>
            <person name="Hildebrand F."/>
            <person name="Pallen M.J."/>
        </authorList>
    </citation>
    <scope>NUCLEOTIDE SEQUENCE [LARGE SCALE GENOMIC DNA]</scope>
    <source>
        <strain evidence="7 8">Sa5YUA1</strain>
    </source>
</reference>
<feature type="transmembrane region" description="Helical" evidence="5">
    <location>
        <begin position="32"/>
        <end position="56"/>
    </location>
</feature>
<keyword evidence="7" id="KW-0436">Ligase</keyword>
<comment type="subcellular location">
    <subcellularLocation>
        <location evidence="1">Membrane</location>
        <topology evidence="1">Multi-pass membrane protein</topology>
    </subcellularLocation>
</comment>
<accession>A0ABR8QT68</accession>
<feature type="transmembrane region" description="Helical" evidence="5">
    <location>
        <begin position="123"/>
        <end position="151"/>
    </location>
</feature>
<proteinExistence type="predicted"/>
<keyword evidence="2 5" id="KW-0812">Transmembrane</keyword>
<dbReference type="GO" id="GO:0016874">
    <property type="term" value="F:ligase activity"/>
    <property type="evidence" value="ECO:0007669"/>
    <property type="project" value="UniProtKB-KW"/>
</dbReference>
<dbReference type="InterPro" id="IPR051533">
    <property type="entry name" value="WaaL-like"/>
</dbReference>
<dbReference type="PANTHER" id="PTHR37422">
    <property type="entry name" value="TEICHURONIC ACID BIOSYNTHESIS PROTEIN TUAE"/>
    <property type="match status" value="1"/>
</dbReference>
<dbReference type="Pfam" id="PF04932">
    <property type="entry name" value="Wzy_C"/>
    <property type="match status" value="1"/>
</dbReference>
<dbReference type="Proteomes" id="UP000657931">
    <property type="component" value="Unassembled WGS sequence"/>
</dbReference>
<dbReference type="EMBL" id="JACSQT010000009">
    <property type="protein sequence ID" value="MBD7938622.1"/>
    <property type="molecule type" value="Genomic_DNA"/>
</dbReference>
<keyword evidence="8" id="KW-1185">Reference proteome</keyword>
<evidence type="ECO:0000256" key="3">
    <source>
        <dbReference type="ARBA" id="ARBA00022989"/>
    </source>
</evidence>
<evidence type="ECO:0000256" key="1">
    <source>
        <dbReference type="ARBA" id="ARBA00004141"/>
    </source>
</evidence>
<comment type="caution">
    <text evidence="7">The sequence shown here is derived from an EMBL/GenBank/DDBJ whole genome shotgun (WGS) entry which is preliminary data.</text>
</comment>